<feature type="region of interest" description="Disordered" evidence="3">
    <location>
        <begin position="1"/>
        <end position="21"/>
    </location>
</feature>
<comment type="caution">
    <text evidence="5">The sequence shown here is derived from an EMBL/GenBank/DDBJ whole genome shotgun (WGS) entry which is preliminary data.</text>
</comment>
<dbReference type="AlphaFoldDB" id="A0A1F6D2G0"/>
<dbReference type="CDD" id="cd02038">
    <property type="entry name" value="FlhG-like"/>
    <property type="match status" value="1"/>
</dbReference>
<dbReference type="Pfam" id="PF13614">
    <property type="entry name" value="AAA_31"/>
    <property type="match status" value="1"/>
</dbReference>
<dbReference type="InterPro" id="IPR027417">
    <property type="entry name" value="P-loop_NTPase"/>
</dbReference>
<protein>
    <recommendedName>
        <fullName evidence="4">AAA domain-containing protein</fullName>
    </recommendedName>
</protein>
<dbReference type="GO" id="GO:0005829">
    <property type="term" value="C:cytosol"/>
    <property type="evidence" value="ECO:0007669"/>
    <property type="project" value="TreeGrafter"/>
</dbReference>
<keyword evidence="1" id="KW-0547">Nucleotide-binding</keyword>
<dbReference type="Proteomes" id="UP000178606">
    <property type="component" value="Unassembled WGS sequence"/>
</dbReference>
<dbReference type="GO" id="GO:0051782">
    <property type="term" value="P:negative regulation of cell division"/>
    <property type="evidence" value="ECO:0007669"/>
    <property type="project" value="TreeGrafter"/>
</dbReference>
<evidence type="ECO:0000256" key="2">
    <source>
        <dbReference type="ARBA" id="ARBA00022840"/>
    </source>
</evidence>
<evidence type="ECO:0000313" key="5">
    <source>
        <dbReference type="EMBL" id="OGG55619.1"/>
    </source>
</evidence>
<accession>A0A1F6D2G0</accession>
<feature type="compositionally biased region" description="Polar residues" evidence="3">
    <location>
        <begin position="1"/>
        <end position="11"/>
    </location>
</feature>
<dbReference type="InterPro" id="IPR033875">
    <property type="entry name" value="FlhG"/>
</dbReference>
<dbReference type="GO" id="GO:0005524">
    <property type="term" value="F:ATP binding"/>
    <property type="evidence" value="ECO:0007669"/>
    <property type="project" value="UniProtKB-KW"/>
</dbReference>
<dbReference type="PANTHER" id="PTHR43384:SF4">
    <property type="entry name" value="CELLULOSE BIOSYNTHESIS PROTEIN BCSQ-RELATED"/>
    <property type="match status" value="1"/>
</dbReference>
<dbReference type="PIRSF" id="PIRSF003092">
    <property type="entry name" value="MinD"/>
    <property type="match status" value="1"/>
</dbReference>
<evidence type="ECO:0000313" key="6">
    <source>
        <dbReference type="Proteomes" id="UP000178606"/>
    </source>
</evidence>
<dbReference type="InterPro" id="IPR025501">
    <property type="entry name" value="MinD_FleN"/>
</dbReference>
<dbReference type="Gene3D" id="3.40.50.300">
    <property type="entry name" value="P-loop containing nucleotide triphosphate hydrolases"/>
    <property type="match status" value="1"/>
</dbReference>
<evidence type="ECO:0000256" key="3">
    <source>
        <dbReference type="SAM" id="MobiDB-lite"/>
    </source>
</evidence>
<organism evidence="5 6">
    <name type="scientific">Handelsmanbacteria sp. (strain RIFCSPLOWO2_12_FULL_64_10)</name>
    <dbReference type="NCBI Taxonomy" id="1817868"/>
    <lineage>
        <taxon>Bacteria</taxon>
        <taxon>Candidatus Handelsmaniibacteriota</taxon>
    </lineage>
</organism>
<reference evidence="5 6" key="1">
    <citation type="journal article" date="2016" name="Nat. Commun.">
        <title>Thousands of microbial genomes shed light on interconnected biogeochemical processes in an aquifer system.</title>
        <authorList>
            <person name="Anantharaman K."/>
            <person name="Brown C.T."/>
            <person name="Hug L.A."/>
            <person name="Sharon I."/>
            <person name="Castelle C.J."/>
            <person name="Probst A.J."/>
            <person name="Thomas B.C."/>
            <person name="Singh A."/>
            <person name="Wilkins M.J."/>
            <person name="Karaoz U."/>
            <person name="Brodie E.L."/>
            <person name="Williams K.H."/>
            <person name="Hubbard S.S."/>
            <person name="Banfield J.F."/>
        </authorList>
    </citation>
    <scope>NUCLEOTIDE SEQUENCE [LARGE SCALE GENOMIC DNA]</scope>
    <source>
        <strain evidence="6">RIFCSPLOWO2_12_FULL_64_10</strain>
    </source>
</reference>
<name>A0A1F6D2G0_HANXR</name>
<dbReference type="InterPro" id="IPR050625">
    <property type="entry name" value="ParA/MinD_ATPase"/>
</dbReference>
<gene>
    <name evidence="5" type="ORF">A3F84_01715</name>
</gene>
<dbReference type="GO" id="GO:0016887">
    <property type="term" value="F:ATP hydrolysis activity"/>
    <property type="evidence" value="ECO:0007669"/>
    <property type="project" value="TreeGrafter"/>
</dbReference>
<dbReference type="EMBL" id="MFKF01000066">
    <property type="protein sequence ID" value="OGG55619.1"/>
    <property type="molecule type" value="Genomic_DNA"/>
</dbReference>
<sequence length="287" mass="30236">MTRPQDTTTSPALPADDAPGPRATAIAVTSGKGGVGKTNISLNLAVELSRLGRRVLLVDADLGLANVDILLGITPRFTLESVLRGDCSIFEATLEGPEGLTILPAASGIGESEAWRAGDREALQADLARLERGFDLILIDTGAGISSKVTDFVVAADQALVVAVPEPTSIADAYAMIKVVSGMRPDLRAGLVVNRTRSPREAYDIHAKFLQIVSRFLNMSVEDRGHVLEDPAVEQAVRTQCPFVIGAPRSPAARCVADLARAFVGVASPPPAAPGLFRRLLGRRQGS</sequence>
<dbReference type="InterPro" id="IPR025669">
    <property type="entry name" value="AAA_dom"/>
</dbReference>
<keyword evidence="2" id="KW-0067">ATP-binding</keyword>
<evidence type="ECO:0000256" key="1">
    <source>
        <dbReference type="ARBA" id="ARBA00022741"/>
    </source>
</evidence>
<dbReference type="GO" id="GO:0009898">
    <property type="term" value="C:cytoplasmic side of plasma membrane"/>
    <property type="evidence" value="ECO:0007669"/>
    <property type="project" value="TreeGrafter"/>
</dbReference>
<dbReference type="SUPFAM" id="SSF52540">
    <property type="entry name" value="P-loop containing nucleoside triphosphate hydrolases"/>
    <property type="match status" value="1"/>
</dbReference>
<proteinExistence type="predicted"/>
<feature type="domain" description="AAA" evidence="4">
    <location>
        <begin position="24"/>
        <end position="185"/>
    </location>
</feature>
<evidence type="ECO:0000259" key="4">
    <source>
        <dbReference type="Pfam" id="PF13614"/>
    </source>
</evidence>
<dbReference type="PANTHER" id="PTHR43384">
    <property type="entry name" value="SEPTUM SITE-DETERMINING PROTEIN MIND HOMOLOG, CHLOROPLASTIC-RELATED"/>
    <property type="match status" value="1"/>
</dbReference>